<gene>
    <name evidence="1" type="ORF">EV672_1032</name>
</gene>
<protein>
    <submittedName>
        <fullName evidence="1">Uncharacterized protein</fullName>
    </submittedName>
</protein>
<evidence type="ECO:0000313" key="1">
    <source>
        <dbReference type="EMBL" id="TDP84434.1"/>
    </source>
</evidence>
<dbReference type="RefSeq" id="WP_279536171.1">
    <property type="nucleotide sequence ID" value="NZ_SNXW01000003.1"/>
</dbReference>
<sequence length="43" mass="4925">MDSTTLTDAEKNASLRQWDGERQKVYDRVNKAWAQAIQEDAGQ</sequence>
<dbReference type="Proteomes" id="UP000294593">
    <property type="component" value="Unassembled WGS sequence"/>
</dbReference>
<evidence type="ECO:0000313" key="2">
    <source>
        <dbReference type="Proteomes" id="UP000294593"/>
    </source>
</evidence>
<accession>A0A4R6RE66</accession>
<keyword evidence="2" id="KW-1185">Reference proteome</keyword>
<dbReference type="EMBL" id="SNXW01000003">
    <property type="protein sequence ID" value="TDP84434.1"/>
    <property type="molecule type" value="Genomic_DNA"/>
</dbReference>
<dbReference type="AlphaFoldDB" id="A0A4R6RE66"/>
<comment type="caution">
    <text evidence="1">The sequence shown here is derived from an EMBL/GenBank/DDBJ whole genome shotgun (WGS) entry which is preliminary data.</text>
</comment>
<name>A0A4R6RE66_9BURK</name>
<reference evidence="1 2" key="1">
    <citation type="submission" date="2019-03" db="EMBL/GenBank/DDBJ databases">
        <title>Genomic Encyclopedia of Type Strains, Phase IV (KMG-IV): sequencing the most valuable type-strain genomes for metagenomic binning, comparative biology and taxonomic classification.</title>
        <authorList>
            <person name="Goeker M."/>
        </authorList>
    </citation>
    <scope>NUCLEOTIDE SEQUENCE [LARGE SCALE GENOMIC DNA]</scope>
    <source>
        <strain evidence="1 2">DSM 11901</strain>
    </source>
</reference>
<organism evidence="1 2">
    <name type="scientific">Aquabacterium commune</name>
    <dbReference type="NCBI Taxonomy" id="70586"/>
    <lineage>
        <taxon>Bacteria</taxon>
        <taxon>Pseudomonadati</taxon>
        <taxon>Pseudomonadota</taxon>
        <taxon>Betaproteobacteria</taxon>
        <taxon>Burkholderiales</taxon>
        <taxon>Aquabacterium</taxon>
    </lineage>
</organism>
<proteinExistence type="predicted"/>